<name>A0ABX7T6P9_9SPHN</name>
<dbReference type="InterPro" id="IPR036388">
    <property type="entry name" value="WH-like_DNA-bd_sf"/>
</dbReference>
<evidence type="ECO:0000313" key="2">
    <source>
        <dbReference type="Proteomes" id="UP000663923"/>
    </source>
</evidence>
<sequence>MASDEKTDLNLIENPDAITIIELAKLVQDELKLRKRFFSDLVSDGHSWDVLLTLLAAKNEKKDSSLTAISTLGGIKATTGLRWIDVLRREGLVIIANDVDDGRKQFVFLTERGQSGMESYLGAVAELRQLKMVG</sequence>
<protein>
    <submittedName>
        <fullName evidence="1">Winged helix-turn-helix transcriptional regulator</fullName>
    </submittedName>
</protein>
<reference evidence="1 2" key="1">
    <citation type="submission" date="2021-03" db="EMBL/GenBank/DDBJ databases">
        <title>Complete genome of Parasphingorhabdus_sp.JHSY0214.</title>
        <authorList>
            <person name="Yoo J.H."/>
            <person name="Bae J.W."/>
        </authorList>
    </citation>
    <scope>NUCLEOTIDE SEQUENCE [LARGE SCALE GENOMIC DNA]</scope>
    <source>
        <strain evidence="1 2">JHSY0214</strain>
    </source>
</reference>
<dbReference type="EMBL" id="CP071794">
    <property type="protein sequence ID" value="QTD56467.1"/>
    <property type="molecule type" value="Genomic_DNA"/>
</dbReference>
<accession>A0ABX7T6P9</accession>
<dbReference type="Proteomes" id="UP000663923">
    <property type="component" value="Chromosome"/>
</dbReference>
<keyword evidence="2" id="KW-1185">Reference proteome</keyword>
<dbReference type="SUPFAM" id="SSF46785">
    <property type="entry name" value="Winged helix' DNA-binding domain"/>
    <property type="match status" value="1"/>
</dbReference>
<proteinExistence type="predicted"/>
<organism evidence="1 2">
    <name type="scientific">Parasphingorhabdus cellanae</name>
    <dbReference type="NCBI Taxonomy" id="2806553"/>
    <lineage>
        <taxon>Bacteria</taxon>
        <taxon>Pseudomonadati</taxon>
        <taxon>Pseudomonadota</taxon>
        <taxon>Alphaproteobacteria</taxon>
        <taxon>Sphingomonadales</taxon>
        <taxon>Sphingomonadaceae</taxon>
        <taxon>Parasphingorhabdus</taxon>
    </lineage>
</organism>
<dbReference type="Gene3D" id="1.10.10.10">
    <property type="entry name" value="Winged helix-like DNA-binding domain superfamily/Winged helix DNA-binding domain"/>
    <property type="match status" value="1"/>
</dbReference>
<evidence type="ECO:0000313" key="1">
    <source>
        <dbReference type="EMBL" id="QTD56467.1"/>
    </source>
</evidence>
<dbReference type="InterPro" id="IPR036390">
    <property type="entry name" value="WH_DNA-bd_sf"/>
</dbReference>
<dbReference type="RefSeq" id="WP_207988287.1">
    <property type="nucleotide sequence ID" value="NZ_CP071794.1"/>
</dbReference>
<gene>
    <name evidence="1" type="ORF">J4G78_02385</name>
</gene>